<dbReference type="InterPro" id="IPR029063">
    <property type="entry name" value="SAM-dependent_MTases_sf"/>
</dbReference>
<dbReference type="Proteomes" id="UP001303532">
    <property type="component" value="Chromosome"/>
</dbReference>
<reference evidence="1 2" key="1">
    <citation type="submission" date="2023-01" db="EMBL/GenBank/DDBJ databases">
        <title>Sporosarcina sp. nov., isolated from Korean tranditional fermented seafood 'Jeotgal'.</title>
        <authorList>
            <person name="Yang A.-I."/>
        </authorList>
    </citation>
    <scope>NUCLEOTIDE SEQUENCE [LARGE SCALE GENOMIC DNA]</scope>
    <source>
        <strain evidence="1 2">B2O-1</strain>
    </source>
</reference>
<dbReference type="CDD" id="cd02440">
    <property type="entry name" value="AdoMet_MTases"/>
    <property type="match status" value="1"/>
</dbReference>
<protein>
    <submittedName>
        <fullName evidence="1">Methyltransferase domain-containing protein</fullName>
    </submittedName>
</protein>
<evidence type="ECO:0000313" key="2">
    <source>
        <dbReference type="Proteomes" id="UP001303532"/>
    </source>
</evidence>
<dbReference type="SUPFAM" id="SSF53335">
    <property type="entry name" value="S-adenosyl-L-methionine-dependent methyltransferases"/>
    <property type="match status" value="1"/>
</dbReference>
<name>A0ABZ0KZL6_9BACL</name>
<keyword evidence="1" id="KW-0489">Methyltransferase</keyword>
<sequence>MTAVQLNEQTTKFLVQHKLYENDGIQHIQLQHRISLAEAFHLPKGGRILEIGCGQGDTTMAIAHIIGKEGRVVAIDNASRDYGTPFTLGEATDYILQSSLGKRISFHLETDFNEFEVSTPFDVAVFSHSSWYFKNPHELLSFFTRLRLLTKRICFAEWDLHYTEMEQRSHFCAVSILALYSKFVENESNVQTLFNKTQIQQLLEQAGFHIEKQMTVDATFLPDAKWEIDYANTIHKELEVAAPDLKPFLLSYYELMNEPQDDVLSLNSFVITAT</sequence>
<keyword evidence="1" id="KW-0808">Transferase</keyword>
<dbReference type="Pfam" id="PF13489">
    <property type="entry name" value="Methyltransf_23"/>
    <property type="match status" value="1"/>
</dbReference>
<gene>
    <name evidence="1" type="ORF">PGH26_07790</name>
</gene>
<dbReference type="GO" id="GO:0032259">
    <property type="term" value="P:methylation"/>
    <property type="evidence" value="ECO:0007669"/>
    <property type="project" value="UniProtKB-KW"/>
</dbReference>
<organism evidence="1 2">
    <name type="scientific">Sporosarcina jeotgali</name>
    <dbReference type="NCBI Taxonomy" id="3020056"/>
    <lineage>
        <taxon>Bacteria</taxon>
        <taxon>Bacillati</taxon>
        <taxon>Bacillota</taxon>
        <taxon>Bacilli</taxon>
        <taxon>Bacillales</taxon>
        <taxon>Caryophanaceae</taxon>
        <taxon>Sporosarcina</taxon>
    </lineage>
</organism>
<dbReference type="GO" id="GO:0008168">
    <property type="term" value="F:methyltransferase activity"/>
    <property type="evidence" value="ECO:0007669"/>
    <property type="project" value="UniProtKB-KW"/>
</dbReference>
<evidence type="ECO:0000313" key="1">
    <source>
        <dbReference type="EMBL" id="WOV85824.1"/>
    </source>
</evidence>
<keyword evidence="2" id="KW-1185">Reference proteome</keyword>
<dbReference type="Gene3D" id="3.40.50.150">
    <property type="entry name" value="Vaccinia Virus protein VP39"/>
    <property type="match status" value="1"/>
</dbReference>
<accession>A0ABZ0KZL6</accession>
<dbReference type="EMBL" id="CP116341">
    <property type="protein sequence ID" value="WOV85824.1"/>
    <property type="molecule type" value="Genomic_DNA"/>
</dbReference>
<proteinExistence type="predicted"/>
<dbReference type="RefSeq" id="WP_323693419.1">
    <property type="nucleotide sequence ID" value="NZ_CP116341.1"/>
</dbReference>